<evidence type="ECO:0000313" key="2">
    <source>
        <dbReference type="Proteomes" id="UP000694547"/>
    </source>
</evidence>
<protein>
    <submittedName>
        <fullName evidence="1">Uncharacterized protein</fullName>
    </submittedName>
</protein>
<sequence>MCACVRGCVCTLSNQHPTCYGKDILLLKSSSLFGFAFTVFNLLTGQRHRWQFCICITNQLLDIYICIFFFKQLFETTTGILSTISWKFVIVCLRYN</sequence>
<accession>A0A8C8UEC0</accession>
<dbReference type="AlphaFoldDB" id="A0A8C8UEC0"/>
<keyword evidence="2" id="KW-1185">Reference proteome</keyword>
<proteinExistence type="predicted"/>
<dbReference type="Proteomes" id="UP000694547">
    <property type="component" value="Chromosome 22"/>
</dbReference>
<evidence type="ECO:0000313" key="1">
    <source>
        <dbReference type="Ensembl" id="ENSPEMP00000030669.1"/>
    </source>
</evidence>
<reference evidence="1 2" key="1">
    <citation type="submission" date="2018-10" db="EMBL/GenBank/DDBJ databases">
        <title>Improved assembly of the deer mouse Peromyscus maniculatus genome.</title>
        <authorList>
            <person name="Lassance J.-M."/>
            <person name="Hoekstra H.E."/>
        </authorList>
    </citation>
    <scope>NUCLEOTIDE SEQUENCE [LARGE SCALE GENOMIC DNA]</scope>
</reference>
<reference evidence="1" key="2">
    <citation type="submission" date="2025-08" db="UniProtKB">
        <authorList>
            <consortium name="Ensembl"/>
        </authorList>
    </citation>
    <scope>IDENTIFICATION</scope>
</reference>
<name>A0A8C8UEC0_PERMB</name>
<dbReference type="Ensembl" id="ENSPEMT00000037857.1">
    <property type="protein sequence ID" value="ENSPEMP00000030669.1"/>
    <property type="gene ID" value="ENSPEMG00000028358.1"/>
</dbReference>
<organism evidence="1 2">
    <name type="scientific">Peromyscus maniculatus bairdii</name>
    <name type="common">Prairie deer mouse</name>
    <dbReference type="NCBI Taxonomy" id="230844"/>
    <lineage>
        <taxon>Eukaryota</taxon>
        <taxon>Metazoa</taxon>
        <taxon>Chordata</taxon>
        <taxon>Craniata</taxon>
        <taxon>Vertebrata</taxon>
        <taxon>Euteleostomi</taxon>
        <taxon>Mammalia</taxon>
        <taxon>Eutheria</taxon>
        <taxon>Euarchontoglires</taxon>
        <taxon>Glires</taxon>
        <taxon>Rodentia</taxon>
        <taxon>Myomorpha</taxon>
        <taxon>Muroidea</taxon>
        <taxon>Cricetidae</taxon>
        <taxon>Neotominae</taxon>
        <taxon>Peromyscus</taxon>
    </lineage>
</organism>
<reference evidence="1" key="3">
    <citation type="submission" date="2025-09" db="UniProtKB">
        <authorList>
            <consortium name="Ensembl"/>
        </authorList>
    </citation>
    <scope>IDENTIFICATION</scope>
</reference>